<comment type="function">
    <text evidence="11 13">F(1)F(0) ATP synthase produces ATP from ADP in the presence of a proton or sodium gradient. F-type ATPases consist of two structural domains, F(1) containing the extramembraneous catalytic core and F(0) containing the membrane proton channel, linked together by a central stalk and a peripheral stalk. During catalysis, ATP synthesis in the catalytic domain of F(1) is coupled via a rotary mechanism of the central stalk subunits to proton translocation.</text>
</comment>
<comment type="subcellular location">
    <subcellularLocation>
        <location evidence="13">Cell membrane</location>
        <topology evidence="13">Single-pass membrane protein</topology>
    </subcellularLocation>
    <subcellularLocation>
        <location evidence="12">Endomembrane system</location>
        <topology evidence="12">Single-pass membrane protein</topology>
    </subcellularLocation>
</comment>
<evidence type="ECO:0000256" key="13">
    <source>
        <dbReference type="HAMAP-Rule" id="MF_01398"/>
    </source>
</evidence>
<dbReference type="GO" id="GO:0046933">
    <property type="term" value="F:proton-transporting ATP synthase activity, rotational mechanism"/>
    <property type="evidence" value="ECO:0007669"/>
    <property type="project" value="UniProtKB-UniRule"/>
</dbReference>
<evidence type="ECO:0000256" key="10">
    <source>
        <dbReference type="ARBA" id="ARBA00023310"/>
    </source>
</evidence>
<keyword evidence="9 13" id="KW-0472">Membrane</keyword>
<keyword evidence="10 13" id="KW-0066">ATP synthesis</keyword>
<dbReference type="Proteomes" id="UP000199322">
    <property type="component" value="Unassembled WGS sequence"/>
</dbReference>
<keyword evidence="3 13" id="KW-1003">Cell membrane</keyword>
<dbReference type="PANTHER" id="PTHR33445">
    <property type="entry name" value="ATP SYNTHASE SUBUNIT B', CHLOROPLASTIC"/>
    <property type="match status" value="1"/>
</dbReference>
<keyword evidence="7 13" id="KW-1133">Transmembrane helix</keyword>
<evidence type="ECO:0000313" key="18">
    <source>
        <dbReference type="Proteomes" id="UP000199322"/>
    </source>
</evidence>
<dbReference type="InterPro" id="IPR005864">
    <property type="entry name" value="ATP_synth_F0_bsu_bac"/>
</dbReference>
<comment type="similarity">
    <text evidence="1 13 14">Belongs to the ATPase B chain family.</text>
</comment>
<dbReference type="GO" id="GO:0046961">
    <property type="term" value="F:proton-transporting ATPase activity, rotational mechanism"/>
    <property type="evidence" value="ECO:0007669"/>
    <property type="project" value="TreeGrafter"/>
</dbReference>
<keyword evidence="8 13" id="KW-0406">Ion transport</keyword>
<protein>
    <recommendedName>
        <fullName evidence="13">ATP synthase subunit b</fullName>
    </recommendedName>
    <alternativeName>
        <fullName evidence="13">ATP synthase F(0) sector subunit b</fullName>
    </alternativeName>
    <alternativeName>
        <fullName evidence="13">ATPase subunit I</fullName>
    </alternativeName>
    <alternativeName>
        <fullName evidence="13">F-type ATPase subunit b</fullName>
        <shortName evidence="13">F-ATPase subunit b</shortName>
    </alternativeName>
</protein>
<evidence type="ECO:0000313" key="19">
    <source>
        <dbReference type="Proteomes" id="UP000297288"/>
    </source>
</evidence>
<dbReference type="InterPro" id="IPR002146">
    <property type="entry name" value="ATP_synth_b/b'su_bac/chlpt"/>
</dbReference>
<dbReference type="Gene3D" id="1.20.5.620">
    <property type="entry name" value="F1F0 ATP synthase subunit B, membrane domain"/>
    <property type="match status" value="1"/>
</dbReference>
<dbReference type="STRING" id="28234.SAMN04488588_1445"/>
<reference evidence="16 18" key="1">
    <citation type="submission" date="2016-10" db="EMBL/GenBank/DDBJ databases">
        <authorList>
            <person name="de Groot N.N."/>
        </authorList>
    </citation>
    <scope>NUCLEOTIDE SEQUENCE [LARGE SCALE GENOMIC DNA]</scope>
    <source>
        <strain evidence="16 18">WG14</strain>
    </source>
</reference>
<accession>A0A1G6MZT2</accession>
<dbReference type="CDD" id="cd06503">
    <property type="entry name" value="ATP-synt_Fo_b"/>
    <property type="match status" value="1"/>
</dbReference>
<keyword evidence="4 13" id="KW-0138">CF(0)</keyword>
<dbReference type="AlphaFoldDB" id="A0A1G6MZT2"/>
<feature type="transmembrane region" description="Helical" evidence="13">
    <location>
        <begin position="6"/>
        <end position="27"/>
    </location>
</feature>
<evidence type="ECO:0000256" key="9">
    <source>
        <dbReference type="ARBA" id="ARBA00023136"/>
    </source>
</evidence>
<evidence type="ECO:0000256" key="3">
    <source>
        <dbReference type="ARBA" id="ARBA00022475"/>
    </source>
</evidence>
<evidence type="ECO:0000256" key="5">
    <source>
        <dbReference type="ARBA" id="ARBA00022692"/>
    </source>
</evidence>
<keyword evidence="15" id="KW-0175">Coiled coil</keyword>
<dbReference type="EMBL" id="SRME01000005">
    <property type="protein sequence ID" value="TGG87284.1"/>
    <property type="molecule type" value="Genomic_DNA"/>
</dbReference>
<organism evidence="16 18">
    <name type="scientific">Geotoga petraea</name>
    <dbReference type="NCBI Taxonomy" id="28234"/>
    <lineage>
        <taxon>Bacteria</taxon>
        <taxon>Thermotogati</taxon>
        <taxon>Thermotogota</taxon>
        <taxon>Thermotogae</taxon>
        <taxon>Petrotogales</taxon>
        <taxon>Petrotogaceae</taxon>
        <taxon>Geotoga</taxon>
    </lineage>
</organism>
<dbReference type="GO" id="GO:0045259">
    <property type="term" value="C:proton-transporting ATP synthase complex"/>
    <property type="evidence" value="ECO:0007669"/>
    <property type="project" value="UniProtKB-KW"/>
</dbReference>
<evidence type="ECO:0000256" key="12">
    <source>
        <dbReference type="ARBA" id="ARBA00037847"/>
    </source>
</evidence>
<dbReference type="HAMAP" id="MF_01398">
    <property type="entry name" value="ATP_synth_b_bprime"/>
    <property type="match status" value="1"/>
</dbReference>
<evidence type="ECO:0000256" key="2">
    <source>
        <dbReference type="ARBA" id="ARBA00022448"/>
    </source>
</evidence>
<evidence type="ECO:0000256" key="1">
    <source>
        <dbReference type="ARBA" id="ARBA00005513"/>
    </source>
</evidence>
<dbReference type="EMBL" id="FMYV01000005">
    <property type="protein sequence ID" value="SDC61073.1"/>
    <property type="molecule type" value="Genomic_DNA"/>
</dbReference>
<name>A0A1G6MZT2_9BACT</name>
<keyword evidence="6 13" id="KW-0375">Hydrogen ion transport</keyword>
<comment type="subunit">
    <text evidence="13">F-type ATPases have 2 components, F(1) - the catalytic core - and F(0) - the membrane proton channel. F(1) has five subunits: alpha(3), beta(3), gamma(1), delta(1), epsilon(1). F(0) has three main subunits: a(1), b(2) and c(10-14). The alpha and beta chains form an alternating ring which encloses part of the gamma chain. F(1) is attached to F(0) by a central stalk formed by the gamma and epsilon chains, while a peripheral stalk is formed by the delta and b chains.</text>
</comment>
<keyword evidence="18" id="KW-1185">Reference proteome</keyword>
<gene>
    <name evidence="13" type="primary">atpF</name>
    <name evidence="17" type="ORF">E4650_08235</name>
    <name evidence="16" type="ORF">SAMN04488588_1445</name>
</gene>
<dbReference type="OrthoDB" id="49468at2"/>
<evidence type="ECO:0000256" key="14">
    <source>
        <dbReference type="RuleBase" id="RU003848"/>
    </source>
</evidence>
<sequence>MLSFNLTSIINLLGFLVFMLFMYKLLYKPYFDMTDKRKEEVEKNLNEAERLRVEAQNLKEKNEKEMSEVRDKKDEIIKNAEENAKNITKKAKEEAETEKKRIIASAEKEAVELKEKAMQDVQAKVVQMALNVSSMILKEKIDRKTNEELVSRALKTLNNQGDNL</sequence>
<dbReference type="NCBIfam" id="TIGR01144">
    <property type="entry name" value="ATP_synt_b"/>
    <property type="match status" value="1"/>
</dbReference>
<evidence type="ECO:0000256" key="8">
    <source>
        <dbReference type="ARBA" id="ARBA00023065"/>
    </source>
</evidence>
<dbReference type="PANTHER" id="PTHR33445:SF1">
    <property type="entry name" value="ATP SYNTHASE SUBUNIT B"/>
    <property type="match status" value="1"/>
</dbReference>
<dbReference type="GO" id="GO:0005886">
    <property type="term" value="C:plasma membrane"/>
    <property type="evidence" value="ECO:0007669"/>
    <property type="project" value="UniProtKB-SubCell"/>
</dbReference>
<keyword evidence="2 13" id="KW-0813">Transport</keyword>
<evidence type="ECO:0000313" key="16">
    <source>
        <dbReference type="EMBL" id="SDC61073.1"/>
    </source>
</evidence>
<dbReference type="RefSeq" id="WP_091404176.1">
    <property type="nucleotide sequence ID" value="NZ_FMYV01000005.1"/>
</dbReference>
<dbReference type="InterPro" id="IPR028987">
    <property type="entry name" value="ATP_synth_B-like_membr_sf"/>
</dbReference>
<evidence type="ECO:0000256" key="6">
    <source>
        <dbReference type="ARBA" id="ARBA00022781"/>
    </source>
</evidence>
<dbReference type="SUPFAM" id="SSF81573">
    <property type="entry name" value="F1F0 ATP synthase subunit B, membrane domain"/>
    <property type="match status" value="1"/>
</dbReference>
<evidence type="ECO:0000256" key="15">
    <source>
        <dbReference type="SAM" id="Coils"/>
    </source>
</evidence>
<keyword evidence="5 13" id="KW-0812">Transmembrane</keyword>
<dbReference type="GO" id="GO:0012505">
    <property type="term" value="C:endomembrane system"/>
    <property type="evidence" value="ECO:0007669"/>
    <property type="project" value="UniProtKB-SubCell"/>
</dbReference>
<feature type="coiled-coil region" evidence="15">
    <location>
        <begin position="31"/>
        <end position="123"/>
    </location>
</feature>
<evidence type="ECO:0000256" key="7">
    <source>
        <dbReference type="ARBA" id="ARBA00022989"/>
    </source>
</evidence>
<dbReference type="Pfam" id="PF00430">
    <property type="entry name" value="ATP-synt_B"/>
    <property type="match status" value="1"/>
</dbReference>
<comment type="function">
    <text evidence="13">Component of the F(0) channel, it forms part of the peripheral stalk, linking F(1) to F(0).</text>
</comment>
<evidence type="ECO:0000256" key="11">
    <source>
        <dbReference type="ARBA" id="ARBA00025198"/>
    </source>
</evidence>
<evidence type="ECO:0000256" key="4">
    <source>
        <dbReference type="ARBA" id="ARBA00022547"/>
    </source>
</evidence>
<evidence type="ECO:0000313" key="17">
    <source>
        <dbReference type="EMBL" id="TGG87284.1"/>
    </source>
</evidence>
<dbReference type="Proteomes" id="UP000297288">
    <property type="component" value="Unassembled WGS sequence"/>
</dbReference>
<dbReference type="InterPro" id="IPR050059">
    <property type="entry name" value="ATP_synthase_B_chain"/>
</dbReference>
<proteinExistence type="inferred from homology"/>
<reference evidence="17 19" key="2">
    <citation type="submission" date="2019-04" db="EMBL/GenBank/DDBJ databases">
        <title>Draft genome sequence data and analysis of a Fermenting Bacterium, Geotoga petraea strain HO-Geo1, isolated from heavy-oil petroleum reservoir in Russia.</title>
        <authorList>
            <person name="Grouzdev D.S."/>
            <person name="Semenova E.M."/>
            <person name="Sokolova D.S."/>
            <person name="Tourova T.P."/>
            <person name="Poltaraus A.B."/>
            <person name="Nazina T.N."/>
        </authorList>
    </citation>
    <scope>NUCLEOTIDE SEQUENCE [LARGE SCALE GENOMIC DNA]</scope>
    <source>
        <strain evidence="17 19">HO-Geo1</strain>
    </source>
</reference>